<dbReference type="Gene3D" id="1.20.1260.10">
    <property type="match status" value="1"/>
</dbReference>
<feature type="binding site" evidence="9">
    <location>
        <position position="58"/>
    </location>
    <ligand>
        <name>Fe cation</name>
        <dbReference type="ChEBI" id="CHEBI:24875"/>
        <label>1</label>
    </ligand>
</feature>
<organism evidence="11">
    <name type="scientific">Schistosoma haematobium</name>
    <name type="common">Blood fluke</name>
    <dbReference type="NCBI Taxonomy" id="6185"/>
    <lineage>
        <taxon>Eukaryota</taxon>
        <taxon>Metazoa</taxon>
        <taxon>Spiralia</taxon>
        <taxon>Lophotrochozoa</taxon>
        <taxon>Platyhelminthes</taxon>
        <taxon>Trematoda</taxon>
        <taxon>Digenea</taxon>
        <taxon>Strigeidida</taxon>
        <taxon>Schistosomatoidea</taxon>
        <taxon>Schistosomatidae</taxon>
        <taxon>Schistosoma</taxon>
    </lineage>
</organism>
<dbReference type="GO" id="GO:0008199">
    <property type="term" value="F:ferric iron binding"/>
    <property type="evidence" value="ECO:0007669"/>
    <property type="project" value="InterPro"/>
</dbReference>
<keyword evidence="2 10" id="KW-0409">Iron storage</keyword>
<dbReference type="EC" id="1.16.3.1" evidence="10"/>
<dbReference type="GO" id="GO:0005737">
    <property type="term" value="C:cytoplasm"/>
    <property type="evidence" value="ECO:0007669"/>
    <property type="project" value="TreeGrafter"/>
</dbReference>
<dbReference type="InterPro" id="IPR009040">
    <property type="entry name" value="Ferritin-like_diiron"/>
</dbReference>
<dbReference type="CDD" id="cd01056">
    <property type="entry name" value="Euk_Ferritin"/>
    <property type="match status" value="1"/>
</dbReference>
<proteinExistence type="inferred from homology"/>
<dbReference type="GO" id="GO:0008198">
    <property type="term" value="F:ferrous iron binding"/>
    <property type="evidence" value="ECO:0007669"/>
    <property type="project" value="TreeGrafter"/>
</dbReference>
<feature type="binding site" evidence="9">
    <location>
        <position position="156"/>
    </location>
    <ligand>
        <name>Fe cation</name>
        <dbReference type="ChEBI" id="CHEBI:24875"/>
        <label>1</label>
    </ligand>
</feature>
<feature type="binding site" evidence="9">
    <location>
        <position position="23"/>
    </location>
    <ligand>
        <name>Fe cation</name>
        <dbReference type="ChEBI" id="CHEBI:24875"/>
        <label>1</label>
    </ligand>
</feature>
<evidence type="ECO:0000256" key="4">
    <source>
        <dbReference type="ARBA" id="ARBA00023002"/>
    </source>
</evidence>
<dbReference type="PANTHER" id="PTHR11431:SF75">
    <property type="entry name" value="FERRITIN"/>
    <property type="match status" value="1"/>
</dbReference>
<dbReference type="GO" id="GO:0006879">
    <property type="term" value="P:intracellular iron ion homeostasis"/>
    <property type="evidence" value="ECO:0007669"/>
    <property type="project" value="UniProtKB-KW"/>
</dbReference>
<evidence type="ECO:0000256" key="5">
    <source>
        <dbReference type="ARBA" id="ARBA00023004"/>
    </source>
</evidence>
<reference evidence="11" key="1">
    <citation type="journal article" date="2012" name="Nat. Genet.">
        <title>Whole-genome sequence of Schistosoma haematobium.</title>
        <authorList>
            <person name="Young N.D."/>
            <person name="Jex A.R."/>
            <person name="Li B."/>
            <person name="Liu S."/>
            <person name="Yang L."/>
            <person name="Xiong Z."/>
            <person name="Li Y."/>
            <person name="Cantacessi C."/>
            <person name="Hall R.S."/>
            <person name="Xu X."/>
            <person name="Chen F."/>
            <person name="Wu X."/>
            <person name="Zerlotini A."/>
            <person name="Oliveira G."/>
            <person name="Hofmann A."/>
            <person name="Zhang G."/>
            <person name="Fang X."/>
            <person name="Kang Y."/>
            <person name="Campbell B.E."/>
            <person name="Loukas A."/>
            <person name="Ranganathan S."/>
            <person name="Rollinson D."/>
            <person name="Rinaldi G."/>
            <person name="Brindley P.J."/>
            <person name="Yang H."/>
            <person name="Wang J."/>
            <person name="Wang J."/>
            <person name="Gasser R.B."/>
        </authorList>
    </citation>
    <scope>NUCLEOTIDE SEQUENCE [LARGE SCALE GENOMIC DNA]</scope>
</reference>
<evidence type="ECO:0000256" key="8">
    <source>
        <dbReference type="ARBA" id="ARBA00066042"/>
    </source>
</evidence>
<dbReference type="InterPro" id="IPR009078">
    <property type="entry name" value="Ferritin-like_SF"/>
</dbReference>
<dbReference type="InterPro" id="IPR012347">
    <property type="entry name" value="Ferritin-like"/>
</dbReference>
<evidence type="ECO:0000256" key="6">
    <source>
        <dbReference type="ARBA" id="ARBA00025111"/>
    </source>
</evidence>
<keyword evidence="4 10" id="KW-0560">Oxidoreductase</keyword>
<evidence type="ECO:0000256" key="2">
    <source>
        <dbReference type="ARBA" id="ARBA00022434"/>
    </source>
</evidence>
<feature type="binding site" evidence="9">
    <location>
        <position position="103"/>
    </location>
    <ligand>
        <name>Fe cation</name>
        <dbReference type="ChEBI" id="CHEBI:24875"/>
        <label>1</label>
    </ligand>
</feature>
<accession>A0A094ZYX2</accession>
<evidence type="ECO:0000256" key="7">
    <source>
        <dbReference type="ARBA" id="ARBA00047990"/>
    </source>
</evidence>
<dbReference type="EMBL" id="KL251244">
    <property type="protein sequence ID" value="KGB39617.1"/>
    <property type="molecule type" value="Genomic_DNA"/>
</dbReference>
<evidence type="ECO:0000256" key="1">
    <source>
        <dbReference type="ARBA" id="ARBA00007513"/>
    </source>
</evidence>
<dbReference type="GO" id="GO:0006826">
    <property type="term" value="P:iron ion transport"/>
    <property type="evidence" value="ECO:0007669"/>
    <property type="project" value="InterPro"/>
</dbReference>
<evidence type="ECO:0000256" key="3">
    <source>
        <dbReference type="ARBA" id="ARBA00022723"/>
    </source>
</evidence>
<dbReference type="GO" id="GO:0004322">
    <property type="term" value="F:ferroxidase activity"/>
    <property type="evidence" value="ECO:0007669"/>
    <property type="project" value="UniProtKB-EC"/>
</dbReference>
<comment type="function">
    <text evidence="10">Stores iron in a soluble, non-toxic, readily available form. Important for iron homeostasis. Iron is taken up in the ferrous form and deposited as ferric hydroxides after oxidation.</text>
</comment>
<sequence>MSLCRQNYHEECEAGVNKQINMELYASYVYMTMAFHFNRDDVALNGFYKFFLNESEEERQHAIKLMTYQNMRGGRIVLQDISAPPQLSWNSGLHAMQDALDLEKKVNQSLMDLLAVGERHRDTHFCEFIGIIFSFSYPHYTQYRFWYFLDEYLETQVQSIKKLSDYITNLNRVGTGLGEYTFDKETLHGESQ</sequence>
<dbReference type="FunFam" id="1.20.1260.10:FF:000002">
    <property type="entry name" value="Ferritin, mitochondrial"/>
    <property type="match status" value="1"/>
</dbReference>
<evidence type="ECO:0000256" key="10">
    <source>
        <dbReference type="RuleBase" id="RU361145"/>
    </source>
</evidence>
<comment type="subunit">
    <text evidence="8">Oligomer of 24 subunits. The functional molecule forms a roughly spherical shell with a diameter of 12 nm and contains a central cavity into which the insoluble mineral iron core is deposited.</text>
</comment>
<keyword evidence="5 9" id="KW-0408">Iron</keyword>
<dbReference type="InterPro" id="IPR001519">
    <property type="entry name" value="Ferritin"/>
</dbReference>
<dbReference type="Pfam" id="PF00210">
    <property type="entry name" value="Ferritin"/>
    <property type="match status" value="1"/>
</dbReference>
<comment type="catalytic activity">
    <reaction evidence="7 10">
        <text>4 Fe(2+) + O2 + 4 H(+) = 4 Fe(3+) + 2 H2O</text>
        <dbReference type="Rhea" id="RHEA:11148"/>
        <dbReference type="ChEBI" id="CHEBI:15377"/>
        <dbReference type="ChEBI" id="CHEBI:15378"/>
        <dbReference type="ChEBI" id="CHEBI:15379"/>
        <dbReference type="ChEBI" id="CHEBI:29033"/>
        <dbReference type="ChEBI" id="CHEBI:29034"/>
        <dbReference type="EC" id="1.16.3.1"/>
    </reaction>
</comment>
<dbReference type="InterPro" id="IPR008331">
    <property type="entry name" value="Ferritin_DPS_dom"/>
</dbReference>
<protein>
    <recommendedName>
        <fullName evidence="10">Ferritin</fullName>
        <ecNumber evidence="10">1.16.3.1</ecNumber>
    </recommendedName>
</protein>
<dbReference type="STRING" id="6185.A0A094ZYX2"/>
<dbReference type="AlphaFoldDB" id="A0A094ZYX2"/>
<keyword evidence="3 9" id="KW-0479">Metal-binding</keyword>
<feature type="binding site" evidence="9">
    <location>
        <position position="61"/>
    </location>
    <ligand>
        <name>Fe cation</name>
        <dbReference type="ChEBI" id="CHEBI:24875"/>
        <label>1</label>
    </ligand>
</feature>
<evidence type="ECO:0000313" key="11">
    <source>
        <dbReference type="EMBL" id="KGB39617.1"/>
    </source>
</evidence>
<dbReference type="PANTHER" id="PTHR11431">
    <property type="entry name" value="FERRITIN"/>
    <property type="match status" value="1"/>
</dbReference>
<evidence type="ECO:0000256" key="9">
    <source>
        <dbReference type="PIRSR" id="PIRSR601519-1"/>
    </source>
</evidence>
<comment type="similarity">
    <text evidence="1 10">Belongs to the ferritin family.</text>
</comment>
<comment type="function">
    <text evidence="6">Stores iron in a soluble, non-toxic, readily available form. Important for iron homeostasis. Has ferroxidase activity. Iron is taken up in the ferrous form and deposited as ferric hydroxides after oxidation.</text>
</comment>
<name>A0A094ZYX2_SCHHA</name>
<dbReference type="PROSITE" id="PS50905">
    <property type="entry name" value="FERRITIN_LIKE"/>
    <property type="match status" value="1"/>
</dbReference>
<gene>
    <name evidence="11" type="ORF">MS3_08059</name>
</gene>
<dbReference type="SUPFAM" id="SSF47240">
    <property type="entry name" value="Ferritin-like"/>
    <property type="match status" value="1"/>
</dbReference>